<dbReference type="HOGENOM" id="CLU_538478_0_0_5"/>
<dbReference type="Proteomes" id="UP000001054">
    <property type="component" value="Chromosome"/>
</dbReference>
<accession>C3MAT4</accession>
<dbReference type="PATRIC" id="fig|394.7.peg.3968"/>
<organism evidence="3 4">
    <name type="scientific">Sinorhizobium fredii (strain NBRC 101917 / NGR234)</name>
    <dbReference type="NCBI Taxonomy" id="394"/>
    <lineage>
        <taxon>Bacteria</taxon>
        <taxon>Pseudomonadati</taxon>
        <taxon>Pseudomonadota</taxon>
        <taxon>Alphaproteobacteria</taxon>
        <taxon>Hyphomicrobiales</taxon>
        <taxon>Rhizobiaceae</taxon>
        <taxon>Sinorhizobium/Ensifer group</taxon>
        <taxon>Sinorhizobium</taxon>
    </lineage>
</organism>
<feature type="domain" description="Peptidase S74" evidence="2">
    <location>
        <begin position="405"/>
        <end position="505"/>
    </location>
</feature>
<evidence type="ECO:0000313" key="3">
    <source>
        <dbReference type="EMBL" id="ACP24927.1"/>
    </source>
</evidence>
<evidence type="ECO:0000313" key="4">
    <source>
        <dbReference type="Proteomes" id="UP000001054"/>
    </source>
</evidence>
<name>C3MAT4_SINFN</name>
<keyword evidence="4" id="KW-1185">Reference proteome</keyword>
<evidence type="ECO:0000259" key="2">
    <source>
        <dbReference type="PROSITE" id="PS51688"/>
    </source>
</evidence>
<protein>
    <recommendedName>
        <fullName evidence="2">Peptidase S74 domain-containing protein</fullName>
    </recommendedName>
</protein>
<reference evidence="3 4" key="1">
    <citation type="journal article" date="2009" name="Appl. Environ. Microbiol.">
        <title>Rhizobium sp. strain NGR234 possesses a remarkable number of secretion systems.</title>
        <authorList>
            <person name="Schmeisser C."/>
            <person name="Liesegang H."/>
            <person name="Krysciak D."/>
            <person name="Bakkou N."/>
            <person name="Le Quere A."/>
            <person name="Wollherr A."/>
            <person name="Heinemeyer I."/>
            <person name="Morgenstern B."/>
            <person name="Pommerening-Roeser A."/>
            <person name="Flores M."/>
            <person name="Palacios R."/>
            <person name="Brenner S."/>
            <person name="Gottschalk G."/>
            <person name="Schmitz R.A."/>
            <person name="Broughton W.J."/>
            <person name="Perret X."/>
            <person name="Strittmatter A.W."/>
            <person name="Streit W.R."/>
        </authorList>
    </citation>
    <scope>NUCLEOTIDE SEQUENCE [LARGE SCALE GENOMIC DNA]</scope>
    <source>
        <strain evidence="4">NBRC 101917 / NGR234</strain>
    </source>
</reference>
<dbReference type="STRING" id="394.NGR_c11420"/>
<sequence>MPRTGGIYSAPAGTKGTPGNTIQSAPYNSFIDDLVDDLNAARPITAGGTGSTSASAARTALGLAIGTNVQAYDAGLASIAGLTTAANKMIYTTASDTYAVTDLTSFARTLLDDASASAARTTLGLGTSAVKDTGTSGDAVPLLNAANTWSAAQTVQLSTATPAVIVERTGTAANASVEFKTAGGSIYAGNSANDTFAVGTTSALSASSLFTINSTSATFSVAVQFNAGIRFAANDSLTYDDASNTYTFASDGTIGGTTVETGKVRAIDTDDASLSSTAHPFQIGPSNSANLAMDTNEIMARNNGSAAGLVLNAEGGLVETGAGGFRSGGNYYSADHSSPLDFSSGTVPGMSYTNNGPLLLSRSAASVMSLQRSTSDGITATFHRSLSQVGSISVTTTATAYNTSSDGRAKINRLALMNSGDVVDALQPMTYDWVHAPGESGVGFIAQDLQAIVPEAVLAGDADPGKVPGDPGFEWWSVDMSKLVPYLVAELKDVRARLAALEGEAS</sequence>
<dbReference type="Pfam" id="PF13884">
    <property type="entry name" value="Peptidase_S74"/>
    <property type="match status" value="1"/>
</dbReference>
<dbReference type="eggNOG" id="COG1409">
    <property type="taxonomic scope" value="Bacteria"/>
</dbReference>
<proteinExistence type="predicted"/>
<dbReference type="PROSITE" id="PS51688">
    <property type="entry name" value="ICA"/>
    <property type="match status" value="1"/>
</dbReference>
<dbReference type="AlphaFoldDB" id="C3MAT4"/>
<dbReference type="OrthoDB" id="8283568at2"/>
<dbReference type="EMBL" id="CP001389">
    <property type="protein sequence ID" value="ACP24927.1"/>
    <property type="molecule type" value="Genomic_DNA"/>
</dbReference>
<gene>
    <name evidence="3" type="ordered locus">NGR_c11420</name>
</gene>
<evidence type="ECO:0000256" key="1">
    <source>
        <dbReference type="SAM" id="MobiDB-lite"/>
    </source>
</evidence>
<dbReference type="KEGG" id="rhi:NGR_c11420"/>
<dbReference type="RefSeq" id="WP_012707710.1">
    <property type="nucleotide sequence ID" value="NC_012587.1"/>
</dbReference>
<dbReference type="InterPro" id="IPR030392">
    <property type="entry name" value="S74_ICA"/>
</dbReference>
<feature type="region of interest" description="Disordered" evidence="1">
    <location>
        <begin position="1"/>
        <end position="21"/>
    </location>
</feature>